<dbReference type="Proteomes" id="UP000287651">
    <property type="component" value="Unassembled WGS sequence"/>
</dbReference>
<keyword evidence="3" id="KW-1133">Transmembrane helix</keyword>
<proteinExistence type="predicted"/>
<protein>
    <recommendedName>
        <fullName evidence="5">Receptor-like PK ALE2 N-terminal domain-containing protein</fullName>
    </recommendedName>
</protein>
<feature type="domain" description="Receptor-like PK ALE2 N-terminal" evidence="5">
    <location>
        <begin position="1"/>
        <end position="95"/>
    </location>
</feature>
<keyword evidence="3" id="KW-0472">Membrane</keyword>
<dbReference type="PANTHER" id="PTHR47989">
    <property type="entry name" value="OS01G0750732 PROTEIN"/>
    <property type="match status" value="1"/>
</dbReference>
<comment type="caution">
    <text evidence="6">The sequence shown here is derived from an EMBL/GenBank/DDBJ whole genome shotgun (WGS) entry which is preliminary data.</text>
</comment>
<dbReference type="GO" id="GO:0005524">
    <property type="term" value="F:ATP binding"/>
    <property type="evidence" value="ECO:0007669"/>
    <property type="project" value="UniProtKB-KW"/>
</dbReference>
<evidence type="ECO:0000313" key="6">
    <source>
        <dbReference type="EMBL" id="RRT54455.1"/>
    </source>
</evidence>
<evidence type="ECO:0000259" key="5">
    <source>
        <dbReference type="Pfam" id="PF23180"/>
    </source>
</evidence>
<feature type="signal peptide" evidence="4">
    <location>
        <begin position="1"/>
        <end position="20"/>
    </location>
</feature>
<evidence type="ECO:0000256" key="3">
    <source>
        <dbReference type="SAM" id="Phobius"/>
    </source>
</evidence>
<name>A0A426YRX4_ENSVE</name>
<evidence type="ECO:0000256" key="2">
    <source>
        <dbReference type="ARBA" id="ARBA00022840"/>
    </source>
</evidence>
<feature type="transmembrane region" description="Helical" evidence="3">
    <location>
        <begin position="81"/>
        <end position="104"/>
    </location>
</feature>
<dbReference type="InterPro" id="IPR057597">
    <property type="entry name" value="ALE2_N"/>
</dbReference>
<organism evidence="6 7">
    <name type="scientific">Ensete ventricosum</name>
    <name type="common">Abyssinian banana</name>
    <name type="synonym">Musa ensete</name>
    <dbReference type="NCBI Taxonomy" id="4639"/>
    <lineage>
        <taxon>Eukaryota</taxon>
        <taxon>Viridiplantae</taxon>
        <taxon>Streptophyta</taxon>
        <taxon>Embryophyta</taxon>
        <taxon>Tracheophyta</taxon>
        <taxon>Spermatophyta</taxon>
        <taxon>Magnoliopsida</taxon>
        <taxon>Liliopsida</taxon>
        <taxon>Zingiberales</taxon>
        <taxon>Musaceae</taxon>
        <taxon>Ensete</taxon>
    </lineage>
</organism>
<evidence type="ECO:0000256" key="1">
    <source>
        <dbReference type="ARBA" id="ARBA00022741"/>
    </source>
</evidence>
<feature type="transmembrane region" description="Helical" evidence="3">
    <location>
        <begin position="124"/>
        <end position="146"/>
    </location>
</feature>
<dbReference type="AlphaFoldDB" id="A0A426YRX4"/>
<dbReference type="Pfam" id="PF23180">
    <property type="entry name" value="ALE2_N"/>
    <property type="match status" value="1"/>
</dbReference>
<keyword evidence="3" id="KW-0812">Transmembrane</keyword>
<keyword evidence="1" id="KW-0547">Nucleotide-binding</keyword>
<evidence type="ECO:0000313" key="7">
    <source>
        <dbReference type="Proteomes" id="UP000287651"/>
    </source>
</evidence>
<dbReference type="PANTHER" id="PTHR47989:SF45">
    <property type="entry name" value="OS01G0709500 PROTEIN"/>
    <property type="match status" value="1"/>
</dbReference>
<keyword evidence="4" id="KW-0732">Signal</keyword>
<dbReference type="EMBL" id="AMZH03010594">
    <property type="protein sequence ID" value="RRT54455.1"/>
    <property type="molecule type" value="Genomic_DNA"/>
</dbReference>
<reference evidence="6 7" key="1">
    <citation type="journal article" date="2014" name="Agronomy (Basel)">
        <title>A Draft Genome Sequence for Ensete ventricosum, the Drought-Tolerant Tree Against Hunger.</title>
        <authorList>
            <person name="Harrison J."/>
            <person name="Moore K.A."/>
            <person name="Paszkiewicz K."/>
            <person name="Jones T."/>
            <person name="Grant M."/>
            <person name="Ambacheew D."/>
            <person name="Muzemil S."/>
            <person name="Studholme D.J."/>
        </authorList>
    </citation>
    <scope>NUCLEOTIDE SEQUENCE [LARGE SCALE GENOMIC DNA]</scope>
</reference>
<accession>A0A426YRX4</accession>
<sequence>MKVGLRLSIALFTFFPLVFEFAQEIAFGTFMDQSQVRIMGANAASEEPDKTDVLIDLLPLGDVFENSTVFLVYERFWHKQVFINSSYFGDYEVLLLGGLLYYLLRDESVRGCLMRASVGVEPYVAVLLGWGGSATCLLMLTSAPLVSPCSLSGRSGQCPFSRPWYELSRTYRFGLVGATL</sequence>
<keyword evidence="2" id="KW-0067">ATP-binding</keyword>
<gene>
    <name evidence="6" type="ORF">B296_00042636</name>
</gene>
<feature type="chain" id="PRO_5019267957" description="Receptor-like PK ALE2 N-terminal domain-containing protein" evidence="4">
    <location>
        <begin position="21"/>
        <end position="180"/>
    </location>
</feature>
<evidence type="ECO:0000256" key="4">
    <source>
        <dbReference type="SAM" id="SignalP"/>
    </source>
</evidence>